<dbReference type="RefSeq" id="WP_106190063.1">
    <property type="nucleotide sequence ID" value="NZ_PVTF01000008.1"/>
</dbReference>
<keyword evidence="2" id="KW-1185">Reference proteome</keyword>
<sequence length="358" mass="37441">MTSDSARAFEVRRDDPMHQVRVVDEAVPPPADGEVLLAVERFGVAANNLTYALLGDLLGHWAPFPASSPGWGRVPAWGHAVVVDGDPALAAAGTRWSGYLPMATHFTVRAERHGDRLRAVAPERAGMLPIYRDLSPVAPDDDRSAVAVAMLPGIAAALLDDLVAGTGIGRVVVSSATSKTALTTSLLLSRRGIDVVGVTSAPHASAAGKAGVYREVVAYDDVDTLAPSPDVLYLDVAGQPSVTAAVHARLGRSLLRSIAVGGSHRAARPASEQPPATPVGPPVERFNTGDRRVRLVAELGDQAVTELEDNARRSVVDWASTHYGVPVSTGVESTAAVWDRVVRGDVAPLTAPVVDVAE</sequence>
<dbReference type="InterPro" id="IPR021276">
    <property type="entry name" value="DUF2855"/>
</dbReference>
<name>A0A2T0SZC3_9PSEU</name>
<dbReference type="Pfam" id="PF11017">
    <property type="entry name" value="DUF2855"/>
    <property type="match status" value="1"/>
</dbReference>
<dbReference type="Proteomes" id="UP000239494">
    <property type="component" value="Unassembled WGS sequence"/>
</dbReference>
<dbReference type="EMBL" id="PVTF01000008">
    <property type="protein sequence ID" value="PRY38757.1"/>
    <property type="molecule type" value="Genomic_DNA"/>
</dbReference>
<proteinExistence type="predicted"/>
<organism evidence="1 2">
    <name type="scientific">Umezawaea tangerina</name>
    <dbReference type="NCBI Taxonomy" id="84725"/>
    <lineage>
        <taxon>Bacteria</taxon>
        <taxon>Bacillati</taxon>
        <taxon>Actinomycetota</taxon>
        <taxon>Actinomycetes</taxon>
        <taxon>Pseudonocardiales</taxon>
        <taxon>Pseudonocardiaceae</taxon>
        <taxon>Umezawaea</taxon>
    </lineage>
</organism>
<comment type="caution">
    <text evidence="1">The sequence shown here is derived from an EMBL/GenBank/DDBJ whole genome shotgun (WGS) entry which is preliminary data.</text>
</comment>
<dbReference type="OrthoDB" id="8953110at2"/>
<evidence type="ECO:0000313" key="2">
    <source>
        <dbReference type="Proteomes" id="UP000239494"/>
    </source>
</evidence>
<protein>
    <submittedName>
        <fullName evidence="1">Uncharacterized protein DUF2855</fullName>
    </submittedName>
</protein>
<accession>A0A2T0SZC3</accession>
<reference evidence="1 2" key="1">
    <citation type="submission" date="2018-03" db="EMBL/GenBank/DDBJ databases">
        <title>Genomic Encyclopedia of Archaeal and Bacterial Type Strains, Phase II (KMG-II): from individual species to whole genera.</title>
        <authorList>
            <person name="Goeker M."/>
        </authorList>
    </citation>
    <scope>NUCLEOTIDE SEQUENCE [LARGE SCALE GENOMIC DNA]</scope>
    <source>
        <strain evidence="1 2">DSM 44720</strain>
    </source>
</reference>
<evidence type="ECO:0000313" key="1">
    <source>
        <dbReference type="EMBL" id="PRY38757.1"/>
    </source>
</evidence>
<gene>
    <name evidence="1" type="ORF">CLV43_108157</name>
</gene>
<dbReference type="AlphaFoldDB" id="A0A2T0SZC3"/>